<evidence type="ECO:0000259" key="1">
    <source>
        <dbReference type="Pfam" id="PF07969"/>
    </source>
</evidence>
<dbReference type="GO" id="GO:0016810">
    <property type="term" value="F:hydrolase activity, acting on carbon-nitrogen (but not peptide) bonds"/>
    <property type="evidence" value="ECO:0007669"/>
    <property type="project" value="InterPro"/>
</dbReference>
<dbReference type="InterPro" id="IPR033932">
    <property type="entry name" value="YtcJ-like"/>
</dbReference>
<dbReference type="AlphaFoldDB" id="A0A381SQ87"/>
<dbReference type="EMBL" id="UINC01003344">
    <property type="protein sequence ID" value="SVA05491.1"/>
    <property type="molecule type" value="Genomic_DNA"/>
</dbReference>
<dbReference type="Gene3D" id="3.20.20.140">
    <property type="entry name" value="Metal-dependent hydrolases"/>
    <property type="match status" value="1"/>
</dbReference>
<dbReference type="PANTHER" id="PTHR22642:SF2">
    <property type="entry name" value="PROTEIN LONG AFTER FAR-RED 3"/>
    <property type="match status" value="1"/>
</dbReference>
<feature type="domain" description="Amidohydrolase 3" evidence="1">
    <location>
        <begin position="73"/>
        <end position="424"/>
    </location>
</feature>
<dbReference type="InterPro" id="IPR011059">
    <property type="entry name" value="Metal-dep_hydrolase_composite"/>
</dbReference>
<sequence>MKTIHKPMQFIFLLTSIFSSLLFASPELIVINADIRTADSTKMRANAFAVEAGKFIAVGTNEEISKFAESNTRVLDAEGKSILPGFIDSHTHLSSGTKIVTGINLTGIREKSVWLDMIADRVKTMEPGEWLLGGRWDYTLENKGLPTRWELDEVSPNNPVALSDIDGHSMWVNSLAIEKANIRANSEVPMGGQILLDEFTAVPNGILLEGAMELIWDAPTYIRDSDLAREKIDQVLDYANSFGITSVHDMSSRIELDKYKDLALNKKLYVRVFWGQHSKFSQEADSTNDQNEIKQLLKQYKVHDQDYGPMIEYGFIKYVIDGVLSTHTAALIDPYSDRPEIIGEPFYIQGEINRLVKRANALGMPVAIHAIGDRGVKMALNAFEYSGNTSLANRIEHIEIIEPRDVERFKRLKVTASMQPNHGTGVIGKYITSRV</sequence>
<proteinExistence type="predicted"/>
<dbReference type="Gene3D" id="2.30.40.10">
    <property type="entry name" value="Urease, subunit C, domain 1"/>
    <property type="match status" value="1"/>
</dbReference>
<dbReference type="CDD" id="cd01300">
    <property type="entry name" value="YtcJ_like"/>
    <property type="match status" value="1"/>
</dbReference>
<organism evidence="2">
    <name type="scientific">marine metagenome</name>
    <dbReference type="NCBI Taxonomy" id="408172"/>
    <lineage>
        <taxon>unclassified sequences</taxon>
        <taxon>metagenomes</taxon>
        <taxon>ecological metagenomes</taxon>
    </lineage>
</organism>
<accession>A0A381SQ87</accession>
<gene>
    <name evidence="2" type="ORF">METZ01_LOCUS58345</name>
</gene>
<name>A0A381SQ87_9ZZZZ</name>
<protein>
    <recommendedName>
        <fullName evidence="1">Amidohydrolase 3 domain-containing protein</fullName>
    </recommendedName>
</protein>
<feature type="non-terminal residue" evidence="2">
    <location>
        <position position="1"/>
    </location>
</feature>
<dbReference type="InterPro" id="IPR032466">
    <property type="entry name" value="Metal_Hydrolase"/>
</dbReference>
<dbReference type="PANTHER" id="PTHR22642">
    <property type="entry name" value="IMIDAZOLONEPROPIONASE"/>
    <property type="match status" value="1"/>
</dbReference>
<dbReference type="Gene3D" id="3.10.310.70">
    <property type="match status" value="1"/>
</dbReference>
<dbReference type="SUPFAM" id="SSF51556">
    <property type="entry name" value="Metallo-dependent hydrolases"/>
    <property type="match status" value="1"/>
</dbReference>
<dbReference type="SUPFAM" id="SSF51338">
    <property type="entry name" value="Composite domain of metallo-dependent hydrolases"/>
    <property type="match status" value="1"/>
</dbReference>
<evidence type="ECO:0000313" key="2">
    <source>
        <dbReference type="EMBL" id="SVA05491.1"/>
    </source>
</evidence>
<dbReference type="InterPro" id="IPR013108">
    <property type="entry name" value="Amidohydro_3"/>
</dbReference>
<reference evidence="2" key="1">
    <citation type="submission" date="2018-05" db="EMBL/GenBank/DDBJ databases">
        <authorList>
            <person name="Lanie J.A."/>
            <person name="Ng W.-L."/>
            <person name="Kazmierczak K.M."/>
            <person name="Andrzejewski T.M."/>
            <person name="Davidsen T.M."/>
            <person name="Wayne K.J."/>
            <person name="Tettelin H."/>
            <person name="Glass J.I."/>
            <person name="Rusch D."/>
            <person name="Podicherti R."/>
            <person name="Tsui H.-C.T."/>
            <person name="Winkler M.E."/>
        </authorList>
    </citation>
    <scope>NUCLEOTIDE SEQUENCE</scope>
</reference>
<feature type="non-terminal residue" evidence="2">
    <location>
        <position position="435"/>
    </location>
</feature>
<dbReference type="Pfam" id="PF07969">
    <property type="entry name" value="Amidohydro_3"/>
    <property type="match status" value="1"/>
</dbReference>